<feature type="compositionally biased region" description="Basic residues" evidence="1">
    <location>
        <begin position="1"/>
        <end position="10"/>
    </location>
</feature>
<evidence type="ECO:0000313" key="2">
    <source>
        <dbReference type="EMBL" id="KYF91536.1"/>
    </source>
</evidence>
<evidence type="ECO:0000256" key="1">
    <source>
        <dbReference type="SAM" id="MobiDB-lite"/>
    </source>
</evidence>
<gene>
    <name evidence="2" type="ORF">BE18_10415</name>
</gene>
<protein>
    <submittedName>
        <fullName evidence="2">Uncharacterized protein</fullName>
    </submittedName>
</protein>
<name>A0A150SGI3_SORCE</name>
<organism evidence="2 3">
    <name type="scientific">Sorangium cellulosum</name>
    <name type="common">Polyangium cellulosum</name>
    <dbReference type="NCBI Taxonomy" id="56"/>
    <lineage>
        <taxon>Bacteria</taxon>
        <taxon>Pseudomonadati</taxon>
        <taxon>Myxococcota</taxon>
        <taxon>Polyangia</taxon>
        <taxon>Polyangiales</taxon>
        <taxon>Polyangiaceae</taxon>
        <taxon>Sorangium</taxon>
    </lineage>
</organism>
<proteinExistence type="predicted"/>
<sequence>MRFGMAKKKSSSLPRSSAIDREPALGPGIHGAFIELALSGSYRIRTTSGARCAAVLGDGVDPALADDCLRTGRMIIVADGPRGPAIMGALQTAPPIARDADGVVSVNAKELRMRLDRAAVIEVGAASIAADAAGVVRIEGDRMVVDMGALVRVLSAKVELP</sequence>
<comment type="caution">
    <text evidence="2">The sequence shown here is derived from an EMBL/GenBank/DDBJ whole genome shotgun (WGS) entry which is preliminary data.</text>
</comment>
<reference evidence="2 3" key="1">
    <citation type="submission" date="2014-02" db="EMBL/GenBank/DDBJ databases">
        <title>The small core and large imbalanced accessory genome model reveals a collaborative survival strategy of Sorangium cellulosum strains in nature.</title>
        <authorList>
            <person name="Han K."/>
            <person name="Peng R."/>
            <person name="Blom J."/>
            <person name="Li Y.-Z."/>
        </authorList>
    </citation>
    <scope>NUCLEOTIDE SEQUENCE [LARGE SCALE GENOMIC DNA]</scope>
    <source>
        <strain evidence="2 3">So0149</strain>
    </source>
</reference>
<dbReference type="AlphaFoldDB" id="A0A150SGI3"/>
<evidence type="ECO:0000313" key="3">
    <source>
        <dbReference type="Proteomes" id="UP000075515"/>
    </source>
</evidence>
<accession>A0A150SGI3</accession>
<feature type="region of interest" description="Disordered" evidence="1">
    <location>
        <begin position="1"/>
        <end position="21"/>
    </location>
</feature>
<dbReference type="Proteomes" id="UP000075515">
    <property type="component" value="Unassembled WGS sequence"/>
</dbReference>
<dbReference type="EMBL" id="JEMC01002025">
    <property type="protein sequence ID" value="KYF91536.1"/>
    <property type="molecule type" value="Genomic_DNA"/>
</dbReference>